<proteinExistence type="predicted"/>
<organism evidence="1 2">
    <name type="scientific">Ameca splendens</name>
    <dbReference type="NCBI Taxonomy" id="208324"/>
    <lineage>
        <taxon>Eukaryota</taxon>
        <taxon>Metazoa</taxon>
        <taxon>Chordata</taxon>
        <taxon>Craniata</taxon>
        <taxon>Vertebrata</taxon>
        <taxon>Euteleostomi</taxon>
        <taxon>Actinopterygii</taxon>
        <taxon>Neopterygii</taxon>
        <taxon>Teleostei</taxon>
        <taxon>Neoteleostei</taxon>
        <taxon>Acanthomorphata</taxon>
        <taxon>Ovalentaria</taxon>
        <taxon>Atherinomorphae</taxon>
        <taxon>Cyprinodontiformes</taxon>
        <taxon>Goodeidae</taxon>
        <taxon>Ameca</taxon>
    </lineage>
</organism>
<accession>A0ABV0YX07</accession>
<dbReference type="EMBL" id="JAHRIP010047123">
    <property type="protein sequence ID" value="MEQ2298189.1"/>
    <property type="molecule type" value="Genomic_DNA"/>
</dbReference>
<reference evidence="1 2" key="1">
    <citation type="submission" date="2021-06" db="EMBL/GenBank/DDBJ databases">
        <authorList>
            <person name="Palmer J.M."/>
        </authorList>
    </citation>
    <scope>NUCLEOTIDE SEQUENCE [LARGE SCALE GENOMIC DNA]</scope>
    <source>
        <strain evidence="1 2">AS_MEX2019</strain>
        <tissue evidence="1">Muscle</tissue>
    </source>
</reference>
<protein>
    <submittedName>
        <fullName evidence="1">Uncharacterized protein</fullName>
    </submittedName>
</protein>
<evidence type="ECO:0000313" key="1">
    <source>
        <dbReference type="EMBL" id="MEQ2298189.1"/>
    </source>
</evidence>
<gene>
    <name evidence="1" type="ORF">AMECASPLE_002658</name>
</gene>
<dbReference type="Proteomes" id="UP001469553">
    <property type="component" value="Unassembled WGS sequence"/>
</dbReference>
<sequence length="103" mass="11558">MCLIRSVFYYFVFTKTHEVSLEKHFKVTLMALFLRKKASASITHTSLHYQNHVASSSSALPPSTLKLKSWTTADAKQQITRGLLTPCRASLGSAQLQSLHLNH</sequence>
<keyword evidence="2" id="KW-1185">Reference proteome</keyword>
<name>A0ABV0YX07_9TELE</name>
<comment type="caution">
    <text evidence="1">The sequence shown here is derived from an EMBL/GenBank/DDBJ whole genome shotgun (WGS) entry which is preliminary data.</text>
</comment>
<evidence type="ECO:0000313" key="2">
    <source>
        <dbReference type="Proteomes" id="UP001469553"/>
    </source>
</evidence>